<name>A0A1X7I0D2_9SPHI</name>
<dbReference type="InterPro" id="IPR012373">
    <property type="entry name" value="Ferrdict_sens_TM"/>
</dbReference>
<feature type="domain" description="Protein FecR C-terminal" evidence="2">
    <location>
        <begin position="330"/>
        <end position="398"/>
    </location>
</feature>
<dbReference type="Gene3D" id="2.60.120.1440">
    <property type="match status" value="1"/>
</dbReference>
<dbReference type="AlphaFoldDB" id="A0A1X7I0D2"/>
<dbReference type="Gene3D" id="3.55.50.30">
    <property type="match status" value="1"/>
</dbReference>
<evidence type="ECO:0000313" key="3">
    <source>
        <dbReference type="EMBL" id="SMG07768.1"/>
    </source>
</evidence>
<dbReference type="InterPro" id="IPR032508">
    <property type="entry name" value="FecR_C"/>
</dbReference>
<organism evidence="3 4">
    <name type="scientific">Sphingobacterium psychroaquaticum</name>
    <dbReference type="NCBI Taxonomy" id="561061"/>
    <lineage>
        <taxon>Bacteria</taxon>
        <taxon>Pseudomonadati</taxon>
        <taxon>Bacteroidota</taxon>
        <taxon>Sphingobacteriia</taxon>
        <taxon>Sphingobacteriales</taxon>
        <taxon>Sphingobacteriaceae</taxon>
        <taxon>Sphingobacterium</taxon>
    </lineage>
</organism>
<keyword evidence="4" id="KW-1185">Reference proteome</keyword>
<dbReference type="InterPro" id="IPR006860">
    <property type="entry name" value="FecR"/>
</dbReference>
<gene>
    <name evidence="3" type="ORF">SAMN05660862_0314</name>
</gene>
<dbReference type="EMBL" id="FXAU01000001">
    <property type="protein sequence ID" value="SMG07768.1"/>
    <property type="molecule type" value="Genomic_DNA"/>
</dbReference>
<reference evidence="3 4" key="1">
    <citation type="submission" date="2017-04" db="EMBL/GenBank/DDBJ databases">
        <authorList>
            <person name="Afonso C.L."/>
            <person name="Miller P.J."/>
            <person name="Scott M.A."/>
            <person name="Spackman E."/>
            <person name="Goraichik I."/>
            <person name="Dimitrov K.M."/>
            <person name="Suarez D.L."/>
            <person name="Swayne D.E."/>
        </authorList>
    </citation>
    <scope>NUCLEOTIDE SEQUENCE [LARGE SCALE GENOMIC DNA]</scope>
    <source>
        <strain evidence="3 4">DSM 22418</strain>
    </source>
</reference>
<feature type="domain" description="FecR protein" evidence="1">
    <location>
        <begin position="186"/>
        <end position="289"/>
    </location>
</feature>
<dbReference type="STRING" id="561061.SAMN05660862_0314"/>
<dbReference type="Pfam" id="PF16344">
    <property type="entry name" value="FecR_C"/>
    <property type="match status" value="1"/>
</dbReference>
<dbReference type="RefSeq" id="WP_234991031.1">
    <property type="nucleotide sequence ID" value="NZ_FXAU01000001.1"/>
</dbReference>
<dbReference type="GO" id="GO:0016989">
    <property type="term" value="F:sigma factor antagonist activity"/>
    <property type="evidence" value="ECO:0007669"/>
    <property type="project" value="TreeGrafter"/>
</dbReference>
<sequence length="400" mass="44451">MEELDLSALLSDESFINYCTGRNAEDIAKWEHWLFEHPQFRDAVEEQKKIGLAMAAFTAEHNVEQNYLRLKERMEPSSMGDKRPFRLGIWGKVAASLFLVAAGSVVAYRFKDNLLPESVAHGEIAVVPGGNEALLTLDDGTVISLADANRGTIAEQAGIRIEKDKDGNLIYHADGGAAPSRTAYNTISTPDGGQYTVVLPDGSKAFLNAASSLRYPVQFATNQRRVTMTGEVYFEIEKQNQHTDNGAASVPFYVNTDKQQIEVLGTHFNVNAYSNEPSVVTTLVEGSVRVKAMDNGQTVLLRPGQQAVLTHTLQVRPADMEQQLAWKNGDFVFHGEELHSILRKVERWYDIDVDCPVQLGQLRFEGIVSRKQPLSAIIDMVQATGKVKIQLKERRMTVTE</sequence>
<dbReference type="Proteomes" id="UP000192980">
    <property type="component" value="Unassembled WGS sequence"/>
</dbReference>
<evidence type="ECO:0000259" key="1">
    <source>
        <dbReference type="Pfam" id="PF04773"/>
    </source>
</evidence>
<dbReference type="Pfam" id="PF04773">
    <property type="entry name" value="FecR"/>
    <property type="match status" value="1"/>
</dbReference>
<dbReference type="PANTHER" id="PTHR30273:SF2">
    <property type="entry name" value="PROTEIN FECR"/>
    <property type="match status" value="1"/>
</dbReference>
<accession>A0A1X7I0D2</accession>
<evidence type="ECO:0000259" key="2">
    <source>
        <dbReference type="Pfam" id="PF16344"/>
    </source>
</evidence>
<protein>
    <submittedName>
        <fullName evidence="3">FecR family protein</fullName>
    </submittedName>
</protein>
<dbReference type="PANTHER" id="PTHR30273">
    <property type="entry name" value="PERIPLASMIC SIGNAL SENSOR AND SIGMA FACTOR ACTIVATOR FECR-RELATED"/>
    <property type="match status" value="1"/>
</dbReference>
<proteinExistence type="predicted"/>
<evidence type="ECO:0000313" key="4">
    <source>
        <dbReference type="Proteomes" id="UP000192980"/>
    </source>
</evidence>